<protein>
    <submittedName>
        <fullName evidence="1">Uncharacterized protein</fullName>
    </submittedName>
</protein>
<dbReference type="AlphaFoldDB" id="A0A1C2HUI4"/>
<evidence type="ECO:0000313" key="1">
    <source>
        <dbReference type="EMBL" id="OCX67413.1"/>
    </source>
</evidence>
<sequence>MQTPQAPDSIPDRENTNQRVFLLVDAAQRQHAQPGMQKGPCPQLHLYLFAIAQLQQILILGSRHQGDR</sequence>
<name>A0A1C2HUI4_ACITH</name>
<dbReference type="Proteomes" id="UP000095008">
    <property type="component" value="Unassembled WGS sequence"/>
</dbReference>
<comment type="caution">
    <text evidence="1">The sequence shown here is derived from an EMBL/GenBank/DDBJ whole genome shotgun (WGS) entry which is preliminary data.</text>
</comment>
<evidence type="ECO:0000313" key="2">
    <source>
        <dbReference type="Proteomes" id="UP000095008"/>
    </source>
</evidence>
<gene>
    <name evidence="1" type="ORF">A6M23_20820</name>
</gene>
<accession>A0A1C2HUI4</accession>
<proteinExistence type="predicted"/>
<dbReference type="EMBL" id="LWRY01000318">
    <property type="protein sequence ID" value="OCX67413.1"/>
    <property type="molecule type" value="Genomic_DNA"/>
</dbReference>
<keyword evidence="2" id="KW-1185">Reference proteome</keyword>
<organism evidence="1 2">
    <name type="scientific">Acidithiobacillus thiooxidans</name>
    <name type="common">Thiobacillus thiooxidans</name>
    <dbReference type="NCBI Taxonomy" id="930"/>
    <lineage>
        <taxon>Bacteria</taxon>
        <taxon>Pseudomonadati</taxon>
        <taxon>Pseudomonadota</taxon>
        <taxon>Acidithiobacillia</taxon>
        <taxon>Acidithiobacillales</taxon>
        <taxon>Acidithiobacillaceae</taxon>
        <taxon>Acidithiobacillus</taxon>
    </lineage>
</organism>
<reference evidence="1" key="1">
    <citation type="journal article" date="2016" name="Int. J. Mol. Sci.">
        <title>Comparative genomics of the extreme acidophile Acidithiobacillus thiooxidans reveals intraspecific divergence and niche adaptation.</title>
        <authorList>
            <person name="Zhang X."/>
            <person name="Feng X."/>
            <person name="Tao J."/>
            <person name="Ma L."/>
            <person name="Xiao Y."/>
            <person name="Liang Y."/>
            <person name="Liu X."/>
            <person name="Yin H."/>
        </authorList>
    </citation>
    <scope>NUCLEOTIDE SEQUENCE [LARGE SCALE GENOMIC DNA]</scope>
    <source>
        <strain evidence="1">DXS-W</strain>
    </source>
</reference>